<dbReference type="EMBL" id="JBHTLM010000025">
    <property type="protein sequence ID" value="MFD1179122.1"/>
    <property type="molecule type" value="Genomic_DNA"/>
</dbReference>
<keyword evidence="2" id="KW-1185">Reference proteome</keyword>
<reference evidence="2" key="1">
    <citation type="journal article" date="2019" name="Int. J. Syst. Evol. Microbiol.">
        <title>The Global Catalogue of Microorganisms (GCM) 10K type strain sequencing project: providing services to taxonomists for standard genome sequencing and annotation.</title>
        <authorList>
            <consortium name="The Broad Institute Genomics Platform"/>
            <consortium name="The Broad Institute Genome Sequencing Center for Infectious Disease"/>
            <person name="Wu L."/>
            <person name="Ma J."/>
        </authorList>
    </citation>
    <scope>NUCLEOTIDE SEQUENCE [LARGE SCALE GENOMIC DNA]</scope>
    <source>
        <strain evidence="2">CCUG 59189</strain>
    </source>
</reference>
<sequence>MSMDSQSFKSLDAIDLGWACMAPIMEPLRGKNPAVKSKAYSELTSSQQRLFMFYAFYNHAVKSAPEFYWWSAYYLAQPKLWSELGTRLGDAGSEDFVRLLKETEEVLRRHNHPRSFDTFDASPEDIQQDALLKQSILSLYAAFCEVTCVVRKELGEYVRNHPEEFVQFER</sequence>
<evidence type="ECO:0000313" key="2">
    <source>
        <dbReference type="Proteomes" id="UP001597262"/>
    </source>
</evidence>
<gene>
    <name evidence="1" type="ORF">ACFQ3W_22850</name>
</gene>
<accession>A0ABW3S2V3</accession>
<comment type="caution">
    <text evidence="1">The sequence shown here is derived from an EMBL/GenBank/DDBJ whole genome shotgun (WGS) entry which is preliminary data.</text>
</comment>
<evidence type="ECO:0000313" key="1">
    <source>
        <dbReference type="EMBL" id="MFD1179122.1"/>
    </source>
</evidence>
<organism evidence="1 2">
    <name type="scientific">Paenibacillus puldeungensis</name>
    <dbReference type="NCBI Taxonomy" id="696536"/>
    <lineage>
        <taxon>Bacteria</taxon>
        <taxon>Bacillati</taxon>
        <taxon>Bacillota</taxon>
        <taxon>Bacilli</taxon>
        <taxon>Bacillales</taxon>
        <taxon>Paenibacillaceae</taxon>
        <taxon>Paenibacillus</taxon>
    </lineage>
</organism>
<proteinExistence type="predicted"/>
<dbReference type="Proteomes" id="UP001597262">
    <property type="component" value="Unassembled WGS sequence"/>
</dbReference>
<protein>
    <submittedName>
        <fullName evidence="1">Uncharacterized protein</fullName>
    </submittedName>
</protein>
<name>A0ABW3S2V3_9BACL</name>